<feature type="compositionally biased region" description="Basic and acidic residues" evidence="2">
    <location>
        <begin position="1047"/>
        <end position="1062"/>
    </location>
</feature>
<dbReference type="InterPro" id="IPR011989">
    <property type="entry name" value="ARM-like"/>
</dbReference>
<keyword evidence="6" id="KW-1185">Reference proteome</keyword>
<feature type="domain" description="Dynein axonemal assembly factor 5 TPR repeats" evidence="4">
    <location>
        <begin position="226"/>
        <end position="334"/>
    </location>
</feature>
<feature type="domain" description="Dynein axonemal assembly factor 5 HEAT-repeat" evidence="3">
    <location>
        <begin position="541"/>
        <end position="673"/>
    </location>
</feature>
<evidence type="ECO:0000313" key="6">
    <source>
        <dbReference type="Proteomes" id="UP001642484"/>
    </source>
</evidence>
<organism evidence="5 6">
    <name type="scientific">Durusdinium trenchii</name>
    <dbReference type="NCBI Taxonomy" id="1381693"/>
    <lineage>
        <taxon>Eukaryota</taxon>
        <taxon>Sar</taxon>
        <taxon>Alveolata</taxon>
        <taxon>Dinophyceae</taxon>
        <taxon>Suessiales</taxon>
        <taxon>Symbiodiniaceae</taxon>
        <taxon>Durusdinium</taxon>
    </lineage>
</organism>
<sequence>MADVDEIWLEMQREQGGTTYPRKTKVQDLSLLQKEKTKAKRGAKRMDSSLNWMSSWSATLKPTEHQVEAFLGGPAMAVVEPPTTMVDALEELPTGTPEIFLAYIQRDINCLSEENLSVRLQSLQKLERVLVKQIDSLATDIVDAVVDALLKPLLKRMKDRSEKCRESAVKILRSLVENTSDLAAALPYIFPSLVARLGSEDLDGVAHLPEIMRPDPEQKPTEIAQPVEDSEEVRLQLGHFVASLLSRCSPTQIYSYIDEATGLIRAAAMDPFHEVKALACETMISFCYNHTEMLLHFALPLARSLTSCLTHNHAKLRIAGLRAVTACLWCGIWKHNFEIFQVLMAWQDPNKVPIKAFYEGVTNVNYMSTLSFDRHPAVRRFWFETLAYWMLRCVDKVDLEPYIAPYLLTGLCDENEEIALEVFWLIEKIGEAYEAEHEEDLRKTKQYGFDYQWTYNGRASVPFPLQGVWNGAGRSASSAVRRSGARGPDLLGQKALTDHHHRELLDEEEAEEEGPLGSPLELPRRDYGWNELRHLEVFRKLPRPRLGSRSWVRTHTRRYIKATFNDVVDFRDCTALNAGRLLCMSVAYTEEGVTEWLQPMLQALTKFYSGRAWAAGDTRAMQTYGAVCKLLGAFLEPAALWAQLRPALDADCALELDQRVASMRILAMCLEGHVAVLQSICPPDPSVRMGQLEPVIPELIEESLQLRRNESTYFQRRNGERKLGAGAEAMHNSDLLLSPTPESREAGGGEEDAFGAASAPRSSVGSRAKVAHVCRGDADTKRHVGEADVLAVWTLTIALFAGDVDGTLLLFGALETAERALLILGVVDLLGALRTVDEVESRVPAVILTELRSANAEVSDHVKMLEDANAAAEQKKEASKKKIDEKVKVMQELQKKTHALEAKASKSRELMLRVEKAQTEHTEKGQEHAKSIEKFKDLSDEMESVARKVLLKEQALRQIVKTLKRQIAALRAELDALRTTREAAEVEMQTLKSQALSAGQLKEGAEQEQAKVEEAMQTAKKELQAMQAQLNVAVSAATVAEAQEEEATNRAREAARKRDDARQTQALLKKLRQKVKLYYESVEEVEMASPAKDLKQLPETKVAGTRLPCASSGR</sequence>
<feature type="region of interest" description="Disordered" evidence="2">
    <location>
        <begin position="737"/>
        <end position="761"/>
    </location>
</feature>
<evidence type="ECO:0000259" key="4">
    <source>
        <dbReference type="Pfam" id="PF25757"/>
    </source>
</evidence>
<feature type="domain" description="Dynein axonemal assembly factor 5 TPR repeats" evidence="4">
    <location>
        <begin position="369"/>
        <end position="443"/>
    </location>
</feature>
<comment type="caution">
    <text evidence="5">The sequence shown here is derived from an EMBL/GenBank/DDBJ whole genome shotgun (WGS) entry which is preliminary data.</text>
</comment>
<evidence type="ECO:0000259" key="3">
    <source>
        <dbReference type="Pfam" id="PF24573"/>
    </source>
</evidence>
<dbReference type="PANTHER" id="PTHR16216">
    <property type="entry name" value="DYNEIN ASSEMBLY FACTOR 5, AXONEMAL"/>
    <property type="match status" value="1"/>
</dbReference>
<dbReference type="EMBL" id="CAXAMN010016224">
    <property type="protein sequence ID" value="CAK9047676.1"/>
    <property type="molecule type" value="Genomic_DNA"/>
</dbReference>
<dbReference type="InterPro" id="IPR057978">
    <property type="entry name" value="TPR_DAAF5"/>
</dbReference>
<dbReference type="Pfam" id="PF25757">
    <property type="entry name" value="TPR_DNAAF5"/>
    <property type="match status" value="3"/>
</dbReference>
<feature type="coiled-coil region" evidence="1">
    <location>
        <begin position="855"/>
        <end position="910"/>
    </location>
</feature>
<feature type="region of interest" description="Disordered" evidence="2">
    <location>
        <begin position="1088"/>
        <end position="1114"/>
    </location>
</feature>
<dbReference type="Pfam" id="PF24573">
    <property type="entry name" value="HEAT_DAAF5"/>
    <property type="match status" value="1"/>
</dbReference>
<evidence type="ECO:0000313" key="5">
    <source>
        <dbReference type="EMBL" id="CAK9047676.1"/>
    </source>
</evidence>
<evidence type="ECO:0008006" key="7">
    <source>
        <dbReference type="Google" id="ProtNLM"/>
    </source>
</evidence>
<dbReference type="Gene3D" id="1.25.10.10">
    <property type="entry name" value="Leucine-rich Repeat Variant"/>
    <property type="match status" value="2"/>
</dbReference>
<dbReference type="PANTHER" id="PTHR16216:SF2">
    <property type="entry name" value="DYNEIN AXONEMAL ASSEMBLY FACTOR 5"/>
    <property type="match status" value="1"/>
</dbReference>
<keyword evidence="1" id="KW-0175">Coiled coil</keyword>
<dbReference type="InterPro" id="IPR052623">
    <property type="entry name" value="DAAF5"/>
</dbReference>
<gene>
    <name evidence="5" type="ORF">CCMP2556_LOCUS24635</name>
</gene>
<accession>A0ABP0M9D7</accession>
<evidence type="ECO:0000256" key="1">
    <source>
        <dbReference type="SAM" id="Coils"/>
    </source>
</evidence>
<feature type="region of interest" description="Disordered" evidence="2">
    <location>
        <begin position="1043"/>
        <end position="1062"/>
    </location>
</feature>
<proteinExistence type="predicted"/>
<name>A0ABP0M9D7_9DINO</name>
<protein>
    <recommendedName>
        <fullName evidence="7">HEAT repeat-containing protein</fullName>
    </recommendedName>
</protein>
<evidence type="ECO:0000256" key="2">
    <source>
        <dbReference type="SAM" id="MobiDB-lite"/>
    </source>
</evidence>
<dbReference type="InterPro" id="IPR056497">
    <property type="entry name" value="HEAT_DAAF5"/>
</dbReference>
<reference evidence="5 6" key="1">
    <citation type="submission" date="2024-02" db="EMBL/GenBank/DDBJ databases">
        <authorList>
            <person name="Chen Y."/>
            <person name="Shah S."/>
            <person name="Dougan E. K."/>
            <person name="Thang M."/>
            <person name="Chan C."/>
        </authorList>
    </citation>
    <scope>NUCLEOTIDE SEQUENCE [LARGE SCALE GENOMIC DNA]</scope>
</reference>
<dbReference type="Proteomes" id="UP001642484">
    <property type="component" value="Unassembled WGS sequence"/>
</dbReference>
<dbReference type="SUPFAM" id="SSF48371">
    <property type="entry name" value="ARM repeat"/>
    <property type="match status" value="1"/>
</dbReference>
<dbReference type="InterPro" id="IPR016024">
    <property type="entry name" value="ARM-type_fold"/>
</dbReference>
<feature type="domain" description="Dynein axonemal assembly factor 5 TPR repeats" evidence="4">
    <location>
        <begin position="110"/>
        <end position="202"/>
    </location>
</feature>